<proteinExistence type="predicted"/>
<gene>
    <name evidence="10" type="ORF">SAMN05661003_103101</name>
</gene>
<feature type="transmembrane region" description="Helical" evidence="8">
    <location>
        <begin position="6"/>
        <end position="22"/>
    </location>
</feature>
<dbReference type="GO" id="GO:0005886">
    <property type="term" value="C:plasma membrane"/>
    <property type="evidence" value="ECO:0007669"/>
    <property type="project" value="UniProtKB-SubCell"/>
</dbReference>
<dbReference type="GO" id="GO:0042773">
    <property type="term" value="P:ATP synthesis coupled electron transport"/>
    <property type="evidence" value="ECO:0007669"/>
    <property type="project" value="InterPro"/>
</dbReference>
<dbReference type="InterPro" id="IPR001750">
    <property type="entry name" value="ND/Mrp_TM"/>
</dbReference>
<dbReference type="STRING" id="57664.SAMN05661003_103101"/>
<feature type="transmembrane region" description="Helical" evidence="8">
    <location>
        <begin position="202"/>
        <end position="224"/>
    </location>
</feature>
<dbReference type="RefSeq" id="WP_092076666.1">
    <property type="nucleotide sequence ID" value="NZ_FNAQ01000003.1"/>
</dbReference>
<feature type="transmembrane region" description="Helical" evidence="8">
    <location>
        <begin position="336"/>
        <end position="354"/>
    </location>
</feature>
<accession>A0A1G6ZU80</accession>
<feature type="transmembrane region" description="Helical" evidence="8">
    <location>
        <begin position="640"/>
        <end position="658"/>
    </location>
</feature>
<feature type="transmembrane region" description="Helical" evidence="8">
    <location>
        <begin position="294"/>
        <end position="316"/>
    </location>
</feature>
<feature type="domain" description="NADH:quinone oxidoreductase/Mrp antiporter transmembrane" evidence="9">
    <location>
        <begin position="127"/>
        <end position="408"/>
    </location>
</feature>
<feature type="transmembrane region" description="Helical" evidence="8">
    <location>
        <begin position="162"/>
        <end position="182"/>
    </location>
</feature>
<keyword evidence="5" id="KW-0560">Oxidoreductase</keyword>
<feature type="transmembrane region" description="Helical" evidence="8">
    <location>
        <begin position="110"/>
        <end position="126"/>
    </location>
</feature>
<evidence type="ECO:0000259" key="9">
    <source>
        <dbReference type="Pfam" id="PF00361"/>
    </source>
</evidence>
<feature type="transmembrane region" description="Helical" evidence="8">
    <location>
        <begin position="461"/>
        <end position="480"/>
    </location>
</feature>
<dbReference type="EMBL" id="FNAQ01000003">
    <property type="protein sequence ID" value="SDE05395.1"/>
    <property type="molecule type" value="Genomic_DNA"/>
</dbReference>
<evidence type="ECO:0000256" key="3">
    <source>
        <dbReference type="ARBA" id="ARBA00022692"/>
    </source>
</evidence>
<dbReference type="GO" id="GO:0016491">
    <property type="term" value="F:oxidoreductase activity"/>
    <property type="evidence" value="ECO:0007669"/>
    <property type="project" value="UniProtKB-KW"/>
</dbReference>
<evidence type="ECO:0000256" key="4">
    <source>
        <dbReference type="ARBA" id="ARBA00022989"/>
    </source>
</evidence>
<evidence type="ECO:0000256" key="1">
    <source>
        <dbReference type="ARBA" id="ARBA00004651"/>
    </source>
</evidence>
<feature type="transmembrane region" description="Helical" evidence="8">
    <location>
        <begin position="236"/>
        <end position="253"/>
    </location>
</feature>
<organism evidence="10 11">
    <name type="scientific">Desulfuromonas thiophila</name>
    <dbReference type="NCBI Taxonomy" id="57664"/>
    <lineage>
        <taxon>Bacteria</taxon>
        <taxon>Pseudomonadati</taxon>
        <taxon>Thermodesulfobacteriota</taxon>
        <taxon>Desulfuromonadia</taxon>
        <taxon>Desulfuromonadales</taxon>
        <taxon>Desulfuromonadaceae</taxon>
        <taxon>Desulfuromonas</taxon>
    </lineage>
</organism>
<dbReference type="PANTHER" id="PTHR42682:SF3">
    <property type="entry name" value="FORMATE HYDROGENLYASE SUBUNIT 3-RELATED"/>
    <property type="match status" value="1"/>
</dbReference>
<dbReference type="GO" id="GO:0008137">
    <property type="term" value="F:NADH dehydrogenase (ubiquinone) activity"/>
    <property type="evidence" value="ECO:0007669"/>
    <property type="project" value="InterPro"/>
</dbReference>
<dbReference type="PANTHER" id="PTHR42682">
    <property type="entry name" value="HYDROGENASE-4 COMPONENT F"/>
    <property type="match status" value="1"/>
</dbReference>
<dbReference type="AlphaFoldDB" id="A0A1G6ZU80"/>
<evidence type="ECO:0000313" key="11">
    <source>
        <dbReference type="Proteomes" id="UP000243205"/>
    </source>
</evidence>
<dbReference type="OrthoDB" id="9805769at2"/>
<keyword evidence="2" id="KW-1003">Cell membrane</keyword>
<reference evidence="11" key="1">
    <citation type="submission" date="2016-10" db="EMBL/GenBank/DDBJ databases">
        <authorList>
            <person name="Varghese N."/>
            <person name="Submissions S."/>
        </authorList>
    </citation>
    <scope>NUCLEOTIDE SEQUENCE [LARGE SCALE GENOMIC DNA]</scope>
    <source>
        <strain evidence="11">DSM 8987</strain>
    </source>
</reference>
<feature type="transmembrane region" description="Helical" evidence="8">
    <location>
        <begin position="74"/>
        <end position="98"/>
    </location>
</feature>
<name>A0A1G6ZU80_9BACT</name>
<evidence type="ECO:0000256" key="8">
    <source>
        <dbReference type="SAM" id="Phobius"/>
    </source>
</evidence>
<evidence type="ECO:0000256" key="7">
    <source>
        <dbReference type="RuleBase" id="RU000320"/>
    </source>
</evidence>
<keyword evidence="3 7" id="KW-0812">Transmembrane</keyword>
<feature type="transmembrane region" description="Helical" evidence="8">
    <location>
        <begin position="374"/>
        <end position="396"/>
    </location>
</feature>
<dbReference type="InterPro" id="IPR052175">
    <property type="entry name" value="ComplexI-like_HydComp"/>
</dbReference>
<dbReference type="Proteomes" id="UP000243205">
    <property type="component" value="Unassembled WGS sequence"/>
</dbReference>
<feature type="transmembrane region" description="Helical" evidence="8">
    <location>
        <begin position="416"/>
        <end position="440"/>
    </location>
</feature>
<dbReference type="PRINTS" id="PR01437">
    <property type="entry name" value="NUOXDRDTASE4"/>
</dbReference>
<keyword evidence="6 8" id="KW-0472">Membrane</keyword>
<dbReference type="Pfam" id="PF00361">
    <property type="entry name" value="Proton_antipo_M"/>
    <property type="match status" value="1"/>
</dbReference>
<keyword evidence="11" id="KW-1185">Reference proteome</keyword>
<feature type="transmembrane region" description="Helical" evidence="8">
    <location>
        <begin position="34"/>
        <end position="54"/>
    </location>
</feature>
<feature type="transmembrane region" description="Helical" evidence="8">
    <location>
        <begin position="265"/>
        <end position="287"/>
    </location>
</feature>
<sequence>MIVFLVGIVLIVASGLVGLLLPRQAPAGERLACGLTLLGVACCALALPQLLYSGETLRQPWALPAGQLVLAVDGLAAVFIVPLLLVLAATALYGLGYWPQRHHPTSGRKLRLFFGLSGGALLLLLASRDAILFLVSWEIMALGGYFLVTAEDDKALSRQAGYLYLIATHSGTLALFALFALLEQLSGSTLFPVAASLPAAPPALFGLALLGFGVKAGLMPLHIWLPAAHAAAPSHASALLSGVLIKSGIYGLVRLTSFFATIPPWWGWTLLVLGTLSAVFGVVLALAQHDIKRLLAYHSVENIGIIALGLSLALLGRSYEAPALVVLGLSGALLHTLNHGLFKSLLFLSAGAVIQRVGSRRMDAFGGLLRTMPLTGLLFLGAAVAICGLPPLNGFISEWLIYLGAFEAVDAARPLQAVLLVAPVLALVGGLALACFVKVFGVSFLGQARTAAARGAHEASVLLLGPMALLLLACGLIGLLPQLLVPLLRRAVRDWWPGIADPVSASLTDLVPLGGEMAPLASISRLAALLLLLSALVWWWLRRLARLAPLDQPTWGCGYGAATPRMQYSASSFAALLVGLFRFSLATRCEGRQVRGLLPPRQSFASHSADPVLDGLLGPLARGLCGLFQQLRRWIQNGRLAAYLLYVAVTLLVLLFLTR</sequence>
<evidence type="ECO:0000256" key="6">
    <source>
        <dbReference type="ARBA" id="ARBA00023136"/>
    </source>
</evidence>
<evidence type="ECO:0000313" key="10">
    <source>
        <dbReference type="EMBL" id="SDE05395.1"/>
    </source>
</evidence>
<dbReference type="InterPro" id="IPR003918">
    <property type="entry name" value="NADH_UbQ_OxRdtase"/>
</dbReference>
<protein>
    <recommendedName>
        <fullName evidence="9">NADH:quinone oxidoreductase/Mrp antiporter transmembrane domain-containing protein</fullName>
    </recommendedName>
</protein>
<evidence type="ECO:0000256" key="5">
    <source>
        <dbReference type="ARBA" id="ARBA00023002"/>
    </source>
</evidence>
<keyword evidence="4 8" id="KW-1133">Transmembrane helix</keyword>
<feature type="transmembrane region" description="Helical" evidence="8">
    <location>
        <begin position="132"/>
        <end position="150"/>
    </location>
</feature>
<comment type="subcellular location">
    <subcellularLocation>
        <location evidence="1">Cell membrane</location>
        <topology evidence="1">Multi-pass membrane protein</topology>
    </subcellularLocation>
    <subcellularLocation>
        <location evidence="7">Membrane</location>
        <topology evidence="7">Multi-pass membrane protein</topology>
    </subcellularLocation>
</comment>
<feature type="transmembrane region" description="Helical" evidence="8">
    <location>
        <begin position="520"/>
        <end position="541"/>
    </location>
</feature>
<evidence type="ECO:0000256" key="2">
    <source>
        <dbReference type="ARBA" id="ARBA00022475"/>
    </source>
</evidence>